<keyword evidence="2" id="KW-1185">Reference proteome</keyword>
<protein>
    <submittedName>
        <fullName evidence="1">Uncharacterized protein</fullName>
    </submittedName>
</protein>
<name>A0A8X6PID7_NEPPI</name>
<dbReference type="AlphaFoldDB" id="A0A8X6PID7"/>
<comment type="caution">
    <text evidence="1">The sequence shown here is derived from an EMBL/GenBank/DDBJ whole genome shotgun (WGS) entry which is preliminary data.</text>
</comment>
<evidence type="ECO:0000313" key="2">
    <source>
        <dbReference type="Proteomes" id="UP000887013"/>
    </source>
</evidence>
<sequence>MTPSDIATDHKHPSSQRGFIKEFRLDPIFELWTLGQGFEQQKRGDFLEGLRRQMFDGPNSCSSSFRYNLWWHPHRLRCASGRTDSNDFAVEPEN</sequence>
<organism evidence="1 2">
    <name type="scientific">Nephila pilipes</name>
    <name type="common">Giant wood spider</name>
    <name type="synonym">Nephila maculata</name>
    <dbReference type="NCBI Taxonomy" id="299642"/>
    <lineage>
        <taxon>Eukaryota</taxon>
        <taxon>Metazoa</taxon>
        <taxon>Ecdysozoa</taxon>
        <taxon>Arthropoda</taxon>
        <taxon>Chelicerata</taxon>
        <taxon>Arachnida</taxon>
        <taxon>Araneae</taxon>
        <taxon>Araneomorphae</taxon>
        <taxon>Entelegynae</taxon>
        <taxon>Araneoidea</taxon>
        <taxon>Nephilidae</taxon>
        <taxon>Nephila</taxon>
    </lineage>
</organism>
<evidence type="ECO:0000313" key="1">
    <source>
        <dbReference type="EMBL" id="GFT69998.1"/>
    </source>
</evidence>
<proteinExistence type="predicted"/>
<reference evidence="1" key="1">
    <citation type="submission" date="2020-08" db="EMBL/GenBank/DDBJ databases">
        <title>Multicomponent nature underlies the extraordinary mechanical properties of spider dragline silk.</title>
        <authorList>
            <person name="Kono N."/>
            <person name="Nakamura H."/>
            <person name="Mori M."/>
            <person name="Yoshida Y."/>
            <person name="Ohtoshi R."/>
            <person name="Malay A.D."/>
            <person name="Moran D.A.P."/>
            <person name="Tomita M."/>
            <person name="Numata K."/>
            <person name="Arakawa K."/>
        </authorList>
    </citation>
    <scope>NUCLEOTIDE SEQUENCE</scope>
</reference>
<accession>A0A8X6PID7</accession>
<gene>
    <name evidence="1" type="ORF">NPIL_328601</name>
</gene>
<dbReference type="EMBL" id="BMAW01020777">
    <property type="protein sequence ID" value="GFT69998.1"/>
    <property type="molecule type" value="Genomic_DNA"/>
</dbReference>
<dbReference type="Proteomes" id="UP000887013">
    <property type="component" value="Unassembled WGS sequence"/>
</dbReference>